<sequence length="684" mass="77729">MALTNILFREDWAKHVTSRKTALPPSSHVIQLTGIIFKLNSHIKDTNVLTKFHENLAKNKNAPPTGGHVFSPIWTIFKLVRDINKTNVLTNFHDDWAKIETNVLTKFHENWAKNVTSRVFTCFHYIHIEKNAPPTCGHVFSPIWTIFELVGDTNKTNVLTNFHDDWAKIVTSRVKTALPPPSSHVIKLTGTIFKLNFHIKETNVLTKFHENWAKNVIQKKNAPPTGGHVFSQIRTIFELVRDINKTNVLTNFHDDWAKIETNVLTKFHDNWAKNVTSRVKNAPPTCGHVFSPIWTIFELVRDANKTNVLTNFHDDWAKIVTSRVFTSSHVIQLTRTIFKLNFHIKETNVLTKFHENWAKNKNAPPTGGHVFSQIRTIFELVRDINKTNVLTNFHDDWAKIVTSRVFTSSHETNVLTKFHKNWAKIVTSRVFTCFHYIHLEKMPRPLAAILSPTWTLFELVRVINKTNVLTNFHDDWAKIPNKENCTPTGGHGVGVDSRGVAVIFVLSNCSSSHCLNTFFVTVNNGDGGGCGGGGGGGGGGAYRTGWINNLTKFHKDWMKTATSIVYTRDLSQFQSQRRERWRGEGCRGVSIEVCQFSHCQKKNKLEFQLIINILTKFHKDWMKTVTSTVYTIKLLTDARTHNGRRTSHGHISSPCHFMTEKKLGLVVGGYHSLVVVVAVLVSLL</sequence>
<dbReference type="EMBL" id="JAIWYP010000001">
    <property type="protein sequence ID" value="KAH3887474.1"/>
    <property type="molecule type" value="Genomic_DNA"/>
</dbReference>
<reference evidence="1" key="2">
    <citation type="submission" date="2020-11" db="EMBL/GenBank/DDBJ databases">
        <authorList>
            <person name="McCartney M.A."/>
            <person name="Auch B."/>
            <person name="Kono T."/>
            <person name="Mallez S."/>
            <person name="Becker A."/>
            <person name="Gohl D.M."/>
            <person name="Silverstein K.A.T."/>
            <person name="Koren S."/>
            <person name="Bechman K.B."/>
            <person name="Herman A."/>
            <person name="Abrahante J.E."/>
            <person name="Garbe J."/>
        </authorList>
    </citation>
    <scope>NUCLEOTIDE SEQUENCE</scope>
    <source>
        <strain evidence="1">Duluth1</strain>
        <tissue evidence="1">Whole animal</tissue>
    </source>
</reference>
<comment type="caution">
    <text evidence="1">The sequence shown here is derived from an EMBL/GenBank/DDBJ whole genome shotgun (WGS) entry which is preliminary data.</text>
</comment>
<dbReference type="Proteomes" id="UP000828390">
    <property type="component" value="Unassembled WGS sequence"/>
</dbReference>
<organism evidence="1 2">
    <name type="scientific">Dreissena polymorpha</name>
    <name type="common">Zebra mussel</name>
    <name type="synonym">Mytilus polymorpha</name>
    <dbReference type="NCBI Taxonomy" id="45954"/>
    <lineage>
        <taxon>Eukaryota</taxon>
        <taxon>Metazoa</taxon>
        <taxon>Spiralia</taxon>
        <taxon>Lophotrochozoa</taxon>
        <taxon>Mollusca</taxon>
        <taxon>Bivalvia</taxon>
        <taxon>Autobranchia</taxon>
        <taxon>Heteroconchia</taxon>
        <taxon>Euheterodonta</taxon>
        <taxon>Imparidentia</taxon>
        <taxon>Neoheterodontei</taxon>
        <taxon>Myida</taxon>
        <taxon>Dreissenoidea</taxon>
        <taxon>Dreissenidae</taxon>
        <taxon>Dreissena</taxon>
    </lineage>
</organism>
<accession>A0A9D4S022</accession>
<keyword evidence="2" id="KW-1185">Reference proteome</keyword>
<evidence type="ECO:0000313" key="1">
    <source>
        <dbReference type="EMBL" id="KAH3887474.1"/>
    </source>
</evidence>
<reference evidence="1" key="1">
    <citation type="journal article" date="2019" name="bioRxiv">
        <title>The Genome of the Zebra Mussel, Dreissena polymorpha: A Resource for Invasive Species Research.</title>
        <authorList>
            <person name="McCartney M.A."/>
            <person name="Auch B."/>
            <person name="Kono T."/>
            <person name="Mallez S."/>
            <person name="Zhang Y."/>
            <person name="Obille A."/>
            <person name="Becker A."/>
            <person name="Abrahante J.E."/>
            <person name="Garbe J."/>
            <person name="Badalamenti J.P."/>
            <person name="Herman A."/>
            <person name="Mangelson H."/>
            <person name="Liachko I."/>
            <person name="Sullivan S."/>
            <person name="Sone E.D."/>
            <person name="Koren S."/>
            <person name="Silverstein K.A.T."/>
            <person name="Beckman K.B."/>
            <person name="Gohl D.M."/>
        </authorList>
    </citation>
    <scope>NUCLEOTIDE SEQUENCE</scope>
    <source>
        <strain evidence="1">Duluth1</strain>
        <tissue evidence="1">Whole animal</tissue>
    </source>
</reference>
<protein>
    <submittedName>
        <fullName evidence="1">Uncharacterized protein</fullName>
    </submittedName>
</protein>
<dbReference type="AlphaFoldDB" id="A0A9D4S022"/>
<proteinExistence type="predicted"/>
<evidence type="ECO:0000313" key="2">
    <source>
        <dbReference type="Proteomes" id="UP000828390"/>
    </source>
</evidence>
<gene>
    <name evidence="1" type="ORF">DPMN_011491</name>
</gene>
<name>A0A9D4S022_DREPO</name>